<dbReference type="PANTHER" id="PTHR31267:SF2">
    <property type="entry name" value="EXPRESSED PROTEIN"/>
    <property type="match status" value="1"/>
</dbReference>
<feature type="region of interest" description="Disordered" evidence="1">
    <location>
        <begin position="1077"/>
        <end position="1118"/>
    </location>
</feature>
<feature type="region of interest" description="Disordered" evidence="1">
    <location>
        <begin position="801"/>
        <end position="831"/>
    </location>
</feature>
<reference evidence="2 3" key="1">
    <citation type="submission" date="2020-08" db="EMBL/GenBank/DDBJ databases">
        <title>Plant Genome Project.</title>
        <authorList>
            <person name="Zhang R.-G."/>
        </authorList>
    </citation>
    <scope>NUCLEOTIDE SEQUENCE [LARGE SCALE GENOMIC DNA]</scope>
    <source>
        <tissue evidence="2">Rhizome</tissue>
    </source>
</reference>
<feature type="compositionally biased region" description="Polar residues" evidence="1">
    <location>
        <begin position="916"/>
        <end position="939"/>
    </location>
</feature>
<sequence length="1645" mass="180926">MQLWQQQLLSKELQLQELRRRHHLQQLDHEARQLVPQRQMSFVGKSATGDQLTAMRSEMSINNAYNYMWTNNFPGDLSNLPSTYEMVIAGNMNLVQPSHPTALQNLGNGDGTPNDCSRAMRSMGFMPQQNDHFIHGLPVPGTSSLDQYSHFLELSNNCNNLITNSDATVEAKSSNPSTIQSGPESTQRGFLHDNTLDIHNLQDRNAYVKSPMQDLANGVTVGKFQQASNLHLHDQFQEFHGRQEQDAMSTNLQGKQVSELGNSPNVACLDPMEQKLLFGTDADNNWGVLFSGSLMSGMGGNVHAQQVDNDHYGAFPSIQSGSWSALMQEAVQASTSYKGQEEWSGLSKTEPIRTLLCATDDGKQSIGLDDDSSYNQVSLIAQPFATPSSLTGNNRLLLKTAHEENSTATTEASHACLRSSLQETNSKEFGNSQNQSRLVEGGVEVRISSASENETKLIGAIQAKIPFSIGIWDGQSIEQNHNTSEDVQLKSQDNGNGNLGQQNLLLSNVSFQPVNSLGRWISSHAMESRGDTPSSYDRIPENHVDQDAETQFVKPNIACLKMQSEDSLAGNLGSVRHPNSLKLKQNMHQQVMDEQKSVFGRSFACNMYVTSDVVKDDEENQTHSDLSTTPAAEVLSHNFGSQNSIHHGQLSMGPNIFQNSAGNLKRKAEPSFQPNHHLNLQSLPNSVFSGSNNIGQSFNGNSHFAGHVVGNNPNDTSEGVRVEAEQPSIDARPLHPSSSSYDESRAQYTQNQTISQASNNMLELLYKVDQSRNENSVNASDKAILVVADVPAARVHSDCSSNSRGFGLHLAPPSQRQSLPDKDPIYQNLLNGDMLGQSGYVEAGYQDQSQSSHTSLGQPLPPLDEASETANGHKISSLPREQENEHLEANKYFNSSSVTASDFPLAQNHQQEHLQFPQQDRSGVQGRLQQQQGHISNRNQDNEGALMKQPEDSNNTAVAGESFQALPILSSRFSASGVASNAQNHITCGSQFFSGRADHMKPTFAEFSQITSFGHRLPSVDTKQVLQSSESVMSNQAGFSKLHNVWTTISAQRRQAGITPILAPNVLQSIINHGRDRSSWGMPKAHSQLNKEESAPELSTCSSNSRKEENSAHVKSSNILEEKMDVVSRASNMFQGEETATLDGGSSVSVSSLVSLHQQDVNKAKHEHNLALRSQDLLSSLTSVISFRSSGICEHMPKPSDGQQKNYSFLHQIQSTKASDSDMNTLAENMLRGTSFNTPQMNLNVNQRFNHRDNPHSRYLPDVKVVEASYVSDAQMLNSNSNVHKDKDPRTSTAGQDDLQTHIHPLCTNSTATASGGNDCTRISPHIVPTLFEHYGIYQNGKMVALYDAQKSVTTSTQQYSLQNVTAGMEDSVIVEQRLDNIHAGGYREGTLSSKISPNESSPLLPNTSDHGAILRPKKRKGVTMDMPWHKIVTESLQSLESISMAELAWNLSADRLMEKVDDEAEAVEDGPSFPHSRRRLILTTQLMQQLVPALPSELLNRKATSAYQSLSFVVAKSALADGCSIVPSSKNDWHEPLVKQNMMLGQLGTSNKFTEDSVTKFNKLQADFSRMEKETFLLDVRLECQELERFSIVNRLAKFHGRTHPDAVEVSASGTVPRRTFAQRHITALSMQGNLPDGVMCLSL</sequence>
<dbReference type="Proteomes" id="UP000734854">
    <property type="component" value="Unassembled WGS sequence"/>
</dbReference>
<feature type="region of interest" description="Disordered" evidence="1">
    <location>
        <begin position="911"/>
        <end position="955"/>
    </location>
</feature>
<evidence type="ECO:0000256" key="1">
    <source>
        <dbReference type="SAM" id="MobiDB-lite"/>
    </source>
</evidence>
<proteinExistence type="predicted"/>
<evidence type="ECO:0000313" key="3">
    <source>
        <dbReference type="Proteomes" id="UP000734854"/>
    </source>
</evidence>
<dbReference type="EMBL" id="JACMSC010000002">
    <property type="protein sequence ID" value="KAG6532337.1"/>
    <property type="molecule type" value="Genomic_DNA"/>
</dbReference>
<keyword evidence="3" id="KW-1185">Reference proteome</keyword>
<accession>A0A8J5HV99</accession>
<feature type="region of interest" description="Disordered" evidence="1">
    <location>
        <begin position="845"/>
        <end position="878"/>
    </location>
</feature>
<feature type="region of interest" description="Disordered" evidence="1">
    <location>
        <begin position="704"/>
        <end position="744"/>
    </location>
</feature>
<feature type="region of interest" description="Disordered" evidence="1">
    <location>
        <begin position="169"/>
        <end position="190"/>
    </location>
</feature>
<feature type="compositionally biased region" description="Polar residues" evidence="1">
    <location>
        <begin position="846"/>
        <end position="857"/>
    </location>
</feature>
<comment type="caution">
    <text evidence="2">The sequence shown here is derived from an EMBL/GenBank/DDBJ whole genome shotgun (WGS) entry which is preliminary data.</text>
</comment>
<feature type="compositionally biased region" description="Polar residues" evidence="1">
    <location>
        <begin position="169"/>
        <end position="188"/>
    </location>
</feature>
<organism evidence="2 3">
    <name type="scientific">Zingiber officinale</name>
    <name type="common">Ginger</name>
    <name type="synonym">Amomum zingiber</name>
    <dbReference type="NCBI Taxonomy" id="94328"/>
    <lineage>
        <taxon>Eukaryota</taxon>
        <taxon>Viridiplantae</taxon>
        <taxon>Streptophyta</taxon>
        <taxon>Embryophyta</taxon>
        <taxon>Tracheophyta</taxon>
        <taxon>Spermatophyta</taxon>
        <taxon>Magnoliopsida</taxon>
        <taxon>Liliopsida</taxon>
        <taxon>Zingiberales</taxon>
        <taxon>Zingiberaceae</taxon>
        <taxon>Zingiber</taxon>
    </lineage>
</organism>
<feature type="compositionally biased region" description="Polar residues" evidence="1">
    <location>
        <begin position="1392"/>
        <end position="1410"/>
    </location>
</feature>
<feature type="region of interest" description="Disordered" evidence="1">
    <location>
        <begin position="1277"/>
        <end position="1297"/>
    </location>
</feature>
<dbReference type="PANTHER" id="PTHR31267">
    <property type="entry name" value="DENTIN SIALOPHOSPHOPROTEIN-LIKE PROTEIN"/>
    <property type="match status" value="1"/>
</dbReference>
<protein>
    <submittedName>
        <fullName evidence="2">Uncharacterized protein</fullName>
    </submittedName>
</protein>
<feature type="region of interest" description="Disordered" evidence="1">
    <location>
        <begin position="1392"/>
        <end position="1413"/>
    </location>
</feature>
<gene>
    <name evidence="2" type="ORF">ZIOFF_006177</name>
</gene>
<name>A0A8J5HV99_ZINOF</name>
<evidence type="ECO:0000313" key="2">
    <source>
        <dbReference type="EMBL" id="KAG6532337.1"/>
    </source>
</evidence>